<organism evidence="2">
    <name type="scientific">Anopheles triannulatus</name>
    <dbReference type="NCBI Taxonomy" id="58253"/>
    <lineage>
        <taxon>Eukaryota</taxon>
        <taxon>Metazoa</taxon>
        <taxon>Ecdysozoa</taxon>
        <taxon>Arthropoda</taxon>
        <taxon>Hexapoda</taxon>
        <taxon>Insecta</taxon>
        <taxon>Pterygota</taxon>
        <taxon>Neoptera</taxon>
        <taxon>Endopterygota</taxon>
        <taxon>Diptera</taxon>
        <taxon>Nematocera</taxon>
        <taxon>Culicoidea</taxon>
        <taxon>Culicidae</taxon>
        <taxon>Anophelinae</taxon>
        <taxon>Anopheles</taxon>
    </lineage>
</organism>
<proteinExistence type="predicted"/>
<feature type="chain" id="PRO_5014695132" evidence="1">
    <location>
        <begin position="27"/>
        <end position="81"/>
    </location>
</feature>
<evidence type="ECO:0000313" key="2">
    <source>
        <dbReference type="EMBL" id="MBW47466.1"/>
    </source>
</evidence>
<dbReference type="AlphaFoldDB" id="A0A2M4B349"/>
<name>A0A2M4B349_9DIPT</name>
<dbReference type="EMBL" id="GGFK01014145">
    <property type="protein sequence ID" value="MBW47466.1"/>
    <property type="molecule type" value="Transcribed_RNA"/>
</dbReference>
<evidence type="ECO:0000256" key="1">
    <source>
        <dbReference type="SAM" id="SignalP"/>
    </source>
</evidence>
<keyword evidence="1" id="KW-0732">Signal</keyword>
<protein>
    <submittedName>
        <fullName evidence="2">Putative secreted protein</fullName>
    </submittedName>
</protein>
<sequence length="81" mass="9452">MYVCMYIYFSIIAHIMMLINLPSSEGKCPPPIACCYLLYFLHSLLSAHLSPCTPFRTLIKCWIKCRLVSFLHSRMRYIEAS</sequence>
<reference evidence="2" key="1">
    <citation type="submission" date="2018-01" db="EMBL/GenBank/DDBJ databases">
        <title>An insight into the sialome of Amazonian anophelines.</title>
        <authorList>
            <person name="Ribeiro J.M."/>
            <person name="Scarpassa V."/>
            <person name="Calvo E."/>
        </authorList>
    </citation>
    <scope>NUCLEOTIDE SEQUENCE</scope>
    <source>
        <tissue evidence="2">Salivary glands</tissue>
    </source>
</reference>
<feature type="signal peptide" evidence="1">
    <location>
        <begin position="1"/>
        <end position="26"/>
    </location>
</feature>
<accession>A0A2M4B349</accession>